<dbReference type="AlphaFoldDB" id="X0TZ79"/>
<name>X0TZ79_9ZZZZ</name>
<sequence>NSYINASKMWDEVYPFRKYHYQYGNGLGP</sequence>
<feature type="non-terminal residue" evidence="1">
    <location>
        <position position="1"/>
    </location>
</feature>
<evidence type="ECO:0000313" key="1">
    <source>
        <dbReference type="EMBL" id="GAF98903.1"/>
    </source>
</evidence>
<gene>
    <name evidence="1" type="ORF">S01H1_20161</name>
</gene>
<accession>X0TZ79</accession>
<proteinExistence type="predicted"/>
<comment type="caution">
    <text evidence="1">The sequence shown here is derived from an EMBL/GenBank/DDBJ whole genome shotgun (WGS) entry which is preliminary data.</text>
</comment>
<protein>
    <submittedName>
        <fullName evidence="1">Uncharacterized protein</fullName>
    </submittedName>
</protein>
<dbReference type="EMBL" id="BARS01010991">
    <property type="protein sequence ID" value="GAF98903.1"/>
    <property type="molecule type" value="Genomic_DNA"/>
</dbReference>
<organism evidence="1">
    <name type="scientific">marine sediment metagenome</name>
    <dbReference type="NCBI Taxonomy" id="412755"/>
    <lineage>
        <taxon>unclassified sequences</taxon>
        <taxon>metagenomes</taxon>
        <taxon>ecological metagenomes</taxon>
    </lineage>
</organism>
<reference evidence="1" key="1">
    <citation type="journal article" date="2014" name="Front. Microbiol.">
        <title>High frequency of phylogenetically diverse reductive dehalogenase-homologous genes in deep subseafloor sedimentary metagenomes.</title>
        <authorList>
            <person name="Kawai M."/>
            <person name="Futagami T."/>
            <person name="Toyoda A."/>
            <person name="Takaki Y."/>
            <person name="Nishi S."/>
            <person name="Hori S."/>
            <person name="Arai W."/>
            <person name="Tsubouchi T."/>
            <person name="Morono Y."/>
            <person name="Uchiyama I."/>
            <person name="Ito T."/>
            <person name="Fujiyama A."/>
            <person name="Inagaki F."/>
            <person name="Takami H."/>
        </authorList>
    </citation>
    <scope>NUCLEOTIDE SEQUENCE</scope>
    <source>
        <strain evidence="1">Expedition CK06-06</strain>
    </source>
</reference>